<dbReference type="PANTHER" id="PTHR43798">
    <property type="entry name" value="MONOACYLGLYCEROL LIPASE"/>
    <property type="match status" value="1"/>
</dbReference>
<protein>
    <submittedName>
        <fullName evidence="2">Alpha/beta fold hydrolase</fullName>
    </submittedName>
</protein>
<dbReference type="InterPro" id="IPR000073">
    <property type="entry name" value="AB_hydrolase_1"/>
</dbReference>
<accession>A0A7K3U7D4</accession>
<evidence type="ECO:0000259" key="1">
    <source>
        <dbReference type="Pfam" id="PF00561"/>
    </source>
</evidence>
<proteinExistence type="predicted"/>
<name>A0A7K3U7D4_9HYPH</name>
<sequence>MVGGCHRFRWQERSRYGEGEAFPVTQVNQQGWAARKRSMRLPDDRPLAFIDSGGEGPVLLLLHGYSDSSRSFSLLEPCLQGCRLVVPDLPGHGSSAAGDGLMVGDFADDIAALLADLGIDRCVVIGHSMGAMVGMVLADRLASTVEALILVSGTLRPAFPLSEPVTKAILRLSDPIDPADPFFDLWHAGPQPVDQTFLDPLRREAAAIPANIWQGILQEFTRLDLTGTARRISVPVLSISGSEDTIFDSAQRTALISALQKPQTVVLKGFGHNPHWEDPAQMALLIDRFLARIQTTLSVCKPDG</sequence>
<reference evidence="2 3" key="1">
    <citation type="submission" date="2019-12" db="EMBL/GenBank/DDBJ databases">
        <title>Rhizobium genotypes associated with high levels of biological nitrogen fixation by grain legumes in a temperate-maritime cropping system.</title>
        <authorList>
            <person name="Maluk M."/>
            <person name="Francesc Ferrando Molina F."/>
            <person name="Lopez Del Egido L."/>
            <person name="Lafos M."/>
            <person name="Langarica-Fuentes A."/>
            <person name="Gebre Yohannes G."/>
            <person name="Young M.W."/>
            <person name="Martin P."/>
            <person name="Gantlett R."/>
            <person name="Kenicer G."/>
            <person name="Hawes C."/>
            <person name="Begg G.S."/>
            <person name="Quilliam R.S."/>
            <person name="Squire G.R."/>
            <person name="Poole P.S."/>
            <person name="Young P.W."/>
            <person name="Iannetta P.M."/>
            <person name="James E.K."/>
        </authorList>
    </citation>
    <scope>NUCLEOTIDE SEQUENCE [LARGE SCALE GENOMIC DNA]</scope>
    <source>
        <strain evidence="2 3">JHI366</strain>
    </source>
</reference>
<dbReference type="Proteomes" id="UP000471753">
    <property type="component" value="Unassembled WGS sequence"/>
</dbReference>
<dbReference type="PRINTS" id="PR00111">
    <property type="entry name" value="ABHYDROLASE"/>
</dbReference>
<organism evidence="2 3">
    <name type="scientific">Rhizobium phaseoli</name>
    <dbReference type="NCBI Taxonomy" id="396"/>
    <lineage>
        <taxon>Bacteria</taxon>
        <taxon>Pseudomonadati</taxon>
        <taxon>Pseudomonadota</taxon>
        <taxon>Alphaproteobacteria</taxon>
        <taxon>Hyphomicrobiales</taxon>
        <taxon>Rhizobiaceae</taxon>
        <taxon>Rhizobium/Agrobacterium group</taxon>
        <taxon>Rhizobium</taxon>
    </lineage>
</organism>
<feature type="domain" description="AB hydrolase-1" evidence="1">
    <location>
        <begin position="57"/>
        <end position="279"/>
    </location>
</feature>
<dbReference type="EMBL" id="WUFT01000002">
    <property type="protein sequence ID" value="NEJ69583.1"/>
    <property type="molecule type" value="Genomic_DNA"/>
</dbReference>
<dbReference type="SUPFAM" id="SSF53474">
    <property type="entry name" value="alpha/beta-Hydrolases"/>
    <property type="match status" value="1"/>
</dbReference>
<gene>
    <name evidence="2" type="ORF">GR197_03365</name>
</gene>
<evidence type="ECO:0000313" key="2">
    <source>
        <dbReference type="EMBL" id="NEJ69583.1"/>
    </source>
</evidence>
<evidence type="ECO:0000313" key="3">
    <source>
        <dbReference type="Proteomes" id="UP000471753"/>
    </source>
</evidence>
<dbReference type="AlphaFoldDB" id="A0A7K3U7D4"/>
<keyword evidence="2" id="KW-0378">Hydrolase</keyword>
<dbReference type="Pfam" id="PF00561">
    <property type="entry name" value="Abhydrolase_1"/>
    <property type="match status" value="1"/>
</dbReference>
<dbReference type="InterPro" id="IPR029058">
    <property type="entry name" value="AB_hydrolase_fold"/>
</dbReference>
<dbReference type="InterPro" id="IPR050266">
    <property type="entry name" value="AB_hydrolase_sf"/>
</dbReference>
<comment type="caution">
    <text evidence="2">The sequence shown here is derived from an EMBL/GenBank/DDBJ whole genome shotgun (WGS) entry which is preliminary data.</text>
</comment>
<dbReference type="Gene3D" id="3.40.50.1820">
    <property type="entry name" value="alpha/beta hydrolase"/>
    <property type="match status" value="1"/>
</dbReference>
<dbReference type="GO" id="GO:0016787">
    <property type="term" value="F:hydrolase activity"/>
    <property type="evidence" value="ECO:0007669"/>
    <property type="project" value="UniProtKB-KW"/>
</dbReference>